<keyword evidence="1" id="KW-0812">Transmembrane</keyword>
<organism evidence="2 3">
    <name type="scientific">Anaeromassilibacillus senegalensis</name>
    <dbReference type="NCBI Taxonomy" id="1673717"/>
    <lineage>
        <taxon>Bacteria</taxon>
        <taxon>Bacillati</taxon>
        <taxon>Bacillota</taxon>
        <taxon>Clostridia</taxon>
        <taxon>Eubacteriales</taxon>
        <taxon>Acutalibacteraceae</taxon>
        <taxon>Anaeromassilibacillus</taxon>
    </lineage>
</organism>
<evidence type="ECO:0000313" key="3">
    <source>
        <dbReference type="Proteomes" id="UP001299220"/>
    </source>
</evidence>
<evidence type="ECO:0008006" key="4">
    <source>
        <dbReference type="Google" id="ProtNLM"/>
    </source>
</evidence>
<dbReference type="EMBL" id="JAFBIT010000003">
    <property type="protein sequence ID" value="MCF2653139.1"/>
    <property type="molecule type" value="Genomic_DNA"/>
</dbReference>
<evidence type="ECO:0000313" key="2">
    <source>
        <dbReference type="EMBL" id="MCF2653139.1"/>
    </source>
</evidence>
<gene>
    <name evidence="2" type="ORF">JQM67_11060</name>
</gene>
<keyword evidence="1" id="KW-1133">Transmembrane helix</keyword>
<name>A0ABS9CPS3_9FIRM</name>
<dbReference type="Proteomes" id="UP001299220">
    <property type="component" value="Unassembled WGS sequence"/>
</dbReference>
<reference evidence="2 3" key="1">
    <citation type="submission" date="2020-12" db="EMBL/GenBank/DDBJ databases">
        <title>Whole genome sequences of gut porcine anaerobes.</title>
        <authorList>
            <person name="Kubasova T."/>
            <person name="Jahodarova E."/>
            <person name="Rychlik I."/>
        </authorList>
    </citation>
    <scope>NUCLEOTIDE SEQUENCE [LARGE SCALE GENOMIC DNA]</scope>
    <source>
        <strain evidence="2 3">An867</strain>
    </source>
</reference>
<sequence length="135" mass="14846">MRIRKTRNGMERYMQRAAAALHVSHREKKAALQEIRNLLLEIPHAETMSFDILTAAAGEPELLAAAYVPVRRKIGRLSVCMLILALCAALTGVFCAGLFCGRQGTEWHGYVQSYTPGDELPPEAAKILARAAVKN</sequence>
<feature type="transmembrane region" description="Helical" evidence="1">
    <location>
        <begin position="79"/>
        <end position="99"/>
    </location>
</feature>
<evidence type="ECO:0000256" key="1">
    <source>
        <dbReference type="SAM" id="Phobius"/>
    </source>
</evidence>
<proteinExistence type="predicted"/>
<comment type="caution">
    <text evidence="2">The sequence shown here is derived from an EMBL/GenBank/DDBJ whole genome shotgun (WGS) entry which is preliminary data.</text>
</comment>
<protein>
    <recommendedName>
        <fullName evidence="4">DUF4179 domain-containing protein</fullName>
    </recommendedName>
</protein>
<accession>A0ABS9CPS3</accession>
<dbReference type="RefSeq" id="WP_235324160.1">
    <property type="nucleotide sequence ID" value="NZ_JAFBIT010000003.1"/>
</dbReference>
<keyword evidence="1" id="KW-0472">Membrane</keyword>
<keyword evidence="3" id="KW-1185">Reference proteome</keyword>